<dbReference type="GO" id="GO:0005524">
    <property type="term" value="F:ATP binding"/>
    <property type="evidence" value="ECO:0007669"/>
    <property type="project" value="UniProtKB-UniRule"/>
</dbReference>
<proteinExistence type="inferred from homology"/>
<evidence type="ECO:0000256" key="17">
    <source>
        <dbReference type="HAMAP-Rule" id="MF_01965"/>
    </source>
</evidence>
<evidence type="ECO:0000256" key="5">
    <source>
        <dbReference type="ARBA" id="ARBA00022723"/>
    </source>
</evidence>
<comment type="caution">
    <text evidence="22">The sequence shown here is derived from an EMBL/GenBank/DDBJ whole genome shotgun (WGS) entry which is preliminary data.</text>
</comment>
<evidence type="ECO:0000256" key="2">
    <source>
        <dbReference type="ARBA" id="ARBA00000909"/>
    </source>
</evidence>
<dbReference type="InterPro" id="IPR000631">
    <property type="entry name" value="CARKD"/>
</dbReference>
<feature type="binding site" evidence="18">
    <location>
        <position position="156"/>
    </location>
    <ligand>
        <name>K(+)</name>
        <dbReference type="ChEBI" id="CHEBI:29103"/>
    </ligand>
</feature>
<reference evidence="22 23" key="1">
    <citation type="submission" date="2016-04" db="EMBL/GenBank/DDBJ databases">
        <title>Draft genome sequence of freshwater magnetotactic bacteria Magnetospirillum marisnigri SP-1 and Magnetospirillum moscoviense BB-1.</title>
        <authorList>
            <person name="Koziaeva V."/>
            <person name="Dziuba M.V."/>
            <person name="Ivanov T.M."/>
            <person name="Kuznetsov B."/>
            <person name="Grouzdev D.S."/>
        </authorList>
    </citation>
    <scope>NUCLEOTIDE SEQUENCE [LARGE SCALE GENOMIC DNA]</scope>
    <source>
        <strain evidence="22 23">SP-1</strain>
    </source>
</reference>
<name>A0A178M6E4_9PROT</name>
<dbReference type="PIRSF" id="PIRSF017184">
    <property type="entry name" value="Nnr"/>
    <property type="match status" value="1"/>
</dbReference>
<comment type="similarity">
    <text evidence="18">Belongs to the NnrE/AIBP family.</text>
</comment>
<comment type="similarity">
    <text evidence="3 19">In the N-terminal section; belongs to the NnrE/AIBP family.</text>
</comment>
<feature type="binding site" evidence="17">
    <location>
        <position position="310"/>
    </location>
    <ligand>
        <name>(6S)-NADPHX</name>
        <dbReference type="ChEBI" id="CHEBI:64076"/>
    </ligand>
</feature>
<keyword evidence="12 17" id="KW-0456">Lyase</keyword>
<keyword evidence="6 17" id="KW-0547">Nucleotide-binding</keyword>
<evidence type="ECO:0000259" key="20">
    <source>
        <dbReference type="PROSITE" id="PS51383"/>
    </source>
</evidence>
<dbReference type="PROSITE" id="PS01050">
    <property type="entry name" value="YJEF_C_2"/>
    <property type="match status" value="1"/>
</dbReference>
<evidence type="ECO:0000256" key="7">
    <source>
        <dbReference type="ARBA" id="ARBA00022840"/>
    </source>
</evidence>
<feature type="binding site" evidence="18">
    <location>
        <position position="60"/>
    </location>
    <ligand>
        <name>K(+)</name>
        <dbReference type="ChEBI" id="CHEBI:29103"/>
    </ligand>
</feature>
<dbReference type="EMBL" id="LWQT01000131">
    <property type="protein sequence ID" value="OAN42954.1"/>
    <property type="molecule type" value="Genomic_DNA"/>
</dbReference>
<feature type="binding site" evidence="18">
    <location>
        <begin position="59"/>
        <end position="63"/>
    </location>
    <ligand>
        <name>(6S)-NADPHX</name>
        <dbReference type="ChEBI" id="CHEBI:64076"/>
    </ligand>
</feature>
<gene>
    <name evidence="17" type="primary">nnrD</name>
    <name evidence="18" type="synonym">nnrE</name>
    <name evidence="22" type="ORF">A6A04_09620</name>
</gene>
<evidence type="ECO:0000256" key="16">
    <source>
        <dbReference type="ARBA" id="ARBA00049209"/>
    </source>
</evidence>
<comment type="catalytic activity">
    <reaction evidence="16 17 19">
        <text>(6S)-NADPHX + ADP = AMP + phosphate + NADPH + H(+)</text>
        <dbReference type="Rhea" id="RHEA:32235"/>
        <dbReference type="ChEBI" id="CHEBI:15378"/>
        <dbReference type="ChEBI" id="CHEBI:43474"/>
        <dbReference type="ChEBI" id="CHEBI:57783"/>
        <dbReference type="ChEBI" id="CHEBI:64076"/>
        <dbReference type="ChEBI" id="CHEBI:456215"/>
        <dbReference type="ChEBI" id="CHEBI:456216"/>
        <dbReference type="EC" id="4.2.1.136"/>
    </reaction>
</comment>
<evidence type="ECO:0000256" key="11">
    <source>
        <dbReference type="ARBA" id="ARBA00023235"/>
    </source>
</evidence>
<dbReference type="SUPFAM" id="SSF53613">
    <property type="entry name" value="Ribokinase-like"/>
    <property type="match status" value="1"/>
</dbReference>
<dbReference type="HAMAP" id="MF_01966">
    <property type="entry name" value="NADHX_epimerase"/>
    <property type="match status" value="1"/>
</dbReference>
<evidence type="ECO:0000256" key="6">
    <source>
        <dbReference type="ARBA" id="ARBA00022741"/>
    </source>
</evidence>
<dbReference type="Gene3D" id="3.40.1190.20">
    <property type="match status" value="1"/>
</dbReference>
<evidence type="ECO:0000256" key="4">
    <source>
        <dbReference type="ARBA" id="ARBA00009524"/>
    </source>
</evidence>
<dbReference type="NCBIfam" id="TIGR00196">
    <property type="entry name" value="yjeF_cterm"/>
    <property type="match status" value="1"/>
</dbReference>
<comment type="function">
    <text evidence="18">Catalyzes the epimerization of the S- and R-forms of NAD(P)HX, a damaged form of NAD(P)H that is a result of enzymatic or heat-dependent hydration. This is a prerequisite for the S-specific NAD(P)H-hydrate dehydratase to allow the repair of both epimers of NAD(P)HX.</text>
</comment>
<dbReference type="PROSITE" id="PS51383">
    <property type="entry name" value="YJEF_C_3"/>
    <property type="match status" value="1"/>
</dbReference>
<feature type="binding site" evidence="17">
    <location>
        <position position="423"/>
    </location>
    <ligand>
        <name>AMP</name>
        <dbReference type="ChEBI" id="CHEBI:456215"/>
    </ligand>
</feature>
<evidence type="ECO:0000256" key="12">
    <source>
        <dbReference type="ARBA" id="ARBA00023239"/>
    </source>
</evidence>
<dbReference type="EC" id="4.2.1.136" evidence="19"/>
<feature type="binding site" evidence="17">
    <location>
        <begin position="394"/>
        <end position="398"/>
    </location>
    <ligand>
        <name>AMP</name>
        <dbReference type="ChEBI" id="CHEBI:456215"/>
    </ligand>
</feature>
<evidence type="ECO:0000256" key="13">
    <source>
        <dbReference type="ARBA" id="ARBA00023268"/>
    </source>
</evidence>
<dbReference type="EC" id="5.1.99.6" evidence="19"/>
<keyword evidence="11 18" id="KW-0413">Isomerase</keyword>
<dbReference type="AlphaFoldDB" id="A0A178M6E4"/>
<dbReference type="Gene3D" id="3.40.50.10260">
    <property type="entry name" value="YjeF N-terminal domain"/>
    <property type="match status" value="1"/>
</dbReference>
<evidence type="ECO:0000256" key="15">
    <source>
        <dbReference type="ARBA" id="ARBA00048238"/>
    </source>
</evidence>
<comment type="catalytic activity">
    <reaction evidence="1 18 19">
        <text>(6R)-NADHX = (6S)-NADHX</text>
        <dbReference type="Rhea" id="RHEA:32215"/>
        <dbReference type="ChEBI" id="CHEBI:64074"/>
        <dbReference type="ChEBI" id="CHEBI:64075"/>
        <dbReference type="EC" id="5.1.99.6"/>
    </reaction>
</comment>
<dbReference type="GO" id="GO:0046496">
    <property type="term" value="P:nicotinamide nucleotide metabolic process"/>
    <property type="evidence" value="ECO:0007669"/>
    <property type="project" value="UniProtKB-UniRule"/>
</dbReference>
<organism evidence="22 23">
    <name type="scientific">Paramagnetospirillum marisnigri</name>
    <dbReference type="NCBI Taxonomy" id="1285242"/>
    <lineage>
        <taxon>Bacteria</taxon>
        <taxon>Pseudomonadati</taxon>
        <taxon>Pseudomonadota</taxon>
        <taxon>Alphaproteobacteria</taxon>
        <taxon>Rhodospirillales</taxon>
        <taxon>Magnetospirillaceae</taxon>
        <taxon>Paramagnetospirillum</taxon>
    </lineage>
</organism>
<dbReference type="PANTHER" id="PTHR12592:SF0">
    <property type="entry name" value="ATP-DEPENDENT (S)-NAD(P)H-HYDRATE DEHYDRATASE"/>
    <property type="match status" value="1"/>
</dbReference>
<dbReference type="InterPro" id="IPR004443">
    <property type="entry name" value="YjeF_N_dom"/>
</dbReference>
<feature type="binding site" evidence="18">
    <location>
        <begin position="124"/>
        <end position="130"/>
    </location>
    <ligand>
        <name>(6S)-NADPHX</name>
        <dbReference type="ChEBI" id="CHEBI:64076"/>
    </ligand>
</feature>
<dbReference type="CDD" id="cd01171">
    <property type="entry name" value="YXKO-related"/>
    <property type="match status" value="1"/>
</dbReference>
<evidence type="ECO:0000259" key="21">
    <source>
        <dbReference type="PROSITE" id="PS51385"/>
    </source>
</evidence>
<dbReference type="Pfam" id="PF03853">
    <property type="entry name" value="YjeF_N"/>
    <property type="match status" value="1"/>
</dbReference>
<evidence type="ECO:0000313" key="22">
    <source>
        <dbReference type="EMBL" id="OAN42954.1"/>
    </source>
</evidence>
<dbReference type="InterPro" id="IPR029056">
    <property type="entry name" value="Ribokinase-like"/>
</dbReference>
<dbReference type="PROSITE" id="PS51385">
    <property type="entry name" value="YJEF_N"/>
    <property type="match status" value="1"/>
</dbReference>
<keyword evidence="9 18" id="KW-0630">Potassium</keyword>
<protein>
    <recommendedName>
        <fullName evidence="19">Bifunctional NAD(P)H-hydrate repair enzyme</fullName>
    </recommendedName>
    <alternativeName>
        <fullName evidence="19">Nicotinamide nucleotide repair protein</fullName>
    </alternativeName>
    <domain>
        <recommendedName>
            <fullName evidence="19">ADP-dependent (S)-NAD(P)H-hydrate dehydratase</fullName>
            <ecNumber evidence="19">4.2.1.136</ecNumber>
        </recommendedName>
        <alternativeName>
            <fullName evidence="19">ADP-dependent NAD(P)HX dehydratase</fullName>
        </alternativeName>
    </domain>
    <domain>
        <recommendedName>
            <fullName evidence="19">NAD(P)H-hydrate epimerase</fullName>
            <ecNumber evidence="19">5.1.99.6</ecNumber>
        </recommendedName>
    </domain>
</protein>
<comment type="cofactor">
    <cofactor evidence="17">
        <name>Mg(2+)</name>
        <dbReference type="ChEBI" id="CHEBI:18420"/>
    </cofactor>
</comment>
<dbReference type="GO" id="GO:0052855">
    <property type="term" value="F:ADP-dependent NAD(P)H-hydrate dehydratase activity"/>
    <property type="evidence" value="ECO:0007669"/>
    <property type="project" value="UniProtKB-UniRule"/>
</dbReference>
<dbReference type="GO" id="GO:0046872">
    <property type="term" value="F:metal ion binding"/>
    <property type="evidence" value="ECO:0007669"/>
    <property type="project" value="UniProtKB-UniRule"/>
</dbReference>
<dbReference type="NCBIfam" id="TIGR00197">
    <property type="entry name" value="yjeF_nterm"/>
    <property type="match status" value="1"/>
</dbReference>
<feature type="domain" description="YjeF N-terminal" evidence="21">
    <location>
        <begin position="13"/>
        <end position="210"/>
    </location>
</feature>
<dbReference type="OrthoDB" id="9806925at2"/>
<keyword evidence="23" id="KW-1185">Reference proteome</keyword>
<evidence type="ECO:0000256" key="14">
    <source>
        <dbReference type="ARBA" id="ARBA00025153"/>
    </source>
</evidence>
<comment type="function">
    <text evidence="17">Catalyzes the dehydration of the S-form of NAD(P)HX at the expense of ADP, which is converted to AMP. Together with NAD(P)HX epimerase, which catalyzes the epimerization of the S- and R-forms, the enzyme allows the repair of both epimers of NAD(P)HX, a damaged form of NAD(P)H that is a result of enzymatic or heat-dependent hydration.</text>
</comment>
<dbReference type="GO" id="GO:0052856">
    <property type="term" value="F:NAD(P)HX epimerase activity"/>
    <property type="evidence" value="ECO:0007669"/>
    <property type="project" value="UniProtKB-UniRule"/>
</dbReference>
<evidence type="ECO:0000256" key="1">
    <source>
        <dbReference type="ARBA" id="ARBA00000013"/>
    </source>
</evidence>
<comment type="similarity">
    <text evidence="17">Belongs to the NnrD/CARKD family.</text>
</comment>
<dbReference type="Proteomes" id="UP000078428">
    <property type="component" value="Unassembled WGS sequence"/>
</dbReference>
<feature type="binding site" evidence="17">
    <location>
        <position position="424"/>
    </location>
    <ligand>
        <name>(6S)-NADPHX</name>
        <dbReference type="ChEBI" id="CHEBI:64076"/>
    </ligand>
</feature>
<feature type="binding site" evidence="17">
    <location>
        <position position="361"/>
    </location>
    <ligand>
        <name>(6S)-NADPHX</name>
        <dbReference type="ChEBI" id="CHEBI:64076"/>
    </ligand>
</feature>
<comment type="subunit">
    <text evidence="17">Homotetramer.</text>
</comment>
<keyword evidence="5 18" id="KW-0479">Metal-binding</keyword>
<feature type="binding site" evidence="17">
    <location>
        <position position="252"/>
    </location>
    <ligand>
        <name>(6S)-NADPHX</name>
        <dbReference type="ChEBI" id="CHEBI:64076"/>
    </ligand>
</feature>
<dbReference type="SUPFAM" id="SSF64153">
    <property type="entry name" value="YjeF N-terminal domain-like"/>
    <property type="match status" value="1"/>
</dbReference>
<dbReference type="HAMAP" id="MF_01965">
    <property type="entry name" value="NADHX_dehydratase"/>
    <property type="match status" value="1"/>
</dbReference>
<comment type="caution">
    <text evidence="18">Lacks conserved residue(s) required for the propagation of feature annotation.</text>
</comment>
<dbReference type="InterPro" id="IPR030677">
    <property type="entry name" value="Nnr"/>
</dbReference>
<keyword evidence="13" id="KW-0511">Multifunctional enzyme</keyword>
<evidence type="ECO:0000256" key="9">
    <source>
        <dbReference type="ARBA" id="ARBA00022958"/>
    </source>
</evidence>
<evidence type="ECO:0000256" key="8">
    <source>
        <dbReference type="ARBA" id="ARBA00022857"/>
    </source>
</evidence>
<dbReference type="STRING" id="1285242.A6A04_09620"/>
<comment type="catalytic activity">
    <reaction evidence="15 17 19">
        <text>(6S)-NADHX + ADP = AMP + phosphate + NADH + H(+)</text>
        <dbReference type="Rhea" id="RHEA:32223"/>
        <dbReference type="ChEBI" id="CHEBI:15378"/>
        <dbReference type="ChEBI" id="CHEBI:43474"/>
        <dbReference type="ChEBI" id="CHEBI:57945"/>
        <dbReference type="ChEBI" id="CHEBI:64074"/>
        <dbReference type="ChEBI" id="CHEBI:456215"/>
        <dbReference type="ChEBI" id="CHEBI:456216"/>
        <dbReference type="EC" id="4.2.1.136"/>
    </reaction>
</comment>
<evidence type="ECO:0000313" key="23">
    <source>
        <dbReference type="Proteomes" id="UP000078428"/>
    </source>
</evidence>
<dbReference type="InterPro" id="IPR017953">
    <property type="entry name" value="Carbohydrate_kinase_pred_CS"/>
</dbReference>
<evidence type="ECO:0000256" key="10">
    <source>
        <dbReference type="ARBA" id="ARBA00023027"/>
    </source>
</evidence>
<comment type="cofactor">
    <cofactor evidence="18 19">
        <name>K(+)</name>
        <dbReference type="ChEBI" id="CHEBI:29103"/>
    </cofactor>
    <text evidence="18 19">Binds 1 potassium ion per subunit.</text>
</comment>
<dbReference type="InterPro" id="IPR036652">
    <property type="entry name" value="YjeF_N_dom_sf"/>
</dbReference>
<keyword evidence="7 17" id="KW-0067">ATP-binding</keyword>
<keyword evidence="8 17" id="KW-0521">NADP</keyword>
<keyword evidence="10 17" id="KW-0520">NAD</keyword>
<dbReference type="Pfam" id="PF01256">
    <property type="entry name" value="Carb_kinase"/>
    <property type="match status" value="1"/>
</dbReference>
<dbReference type="PANTHER" id="PTHR12592">
    <property type="entry name" value="ATP-DEPENDENT (S)-NAD(P)H-HYDRATE DEHYDRATASE FAMILY MEMBER"/>
    <property type="match status" value="1"/>
</dbReference>
<comment type="similarity">
    <text evidence="4 19">In the C-terminal section; belongs to the NnrD/CARKD family.</text>
</comment>
<accession>A0A178M6E4</accession>
<sequence length="481" mass="49248">MDRVNELLTVEQMYRADGLAMAGGIPGESLMEAAGWGVARAVRRHLPKGRVAVLCGPGNNGGDGFVAARLLERQGWAVKLSLLGEVAALKGDAALMAARWKGGVEPLSLASLDRCDAVVDALFGAGLARPLDGVVRAVMEEMARRRLPVVAVDVPSGVHGDSGEILGIAPDCLATVTFFRKKPGHCLMPGRARMGEVVVADIGIPASVLAEIGPTAFENGPGGWTLPRPAADGHKYARGHGLILGGGTMTGAARLAARAARRIGAGLVTVAAPPEAVAVYRSGDPGLIVVENFEAALADPRRNALLLGPGGGVGEGLALRVLAALATGRACVLDADALTSFAGAEQRLFPHLSDRVVLTPHDGEFNRLFGPVPGSRLERAREAARRSGAVVLLKGPDTVVAHPSGRATITTDASPHLATAGSGDVLAGFILGLLAQDMDAFDAASAAAWLHGQAGGAVGPGLIAEDLAEALPRFPADRGSR</sequence>
<comment type="catalytic activity">
    <reaction evidence="2 18 19">
        <text>(6R)-NADPHX = (6S)-NADPHX</text>
        <dbReference type="Rhea" id="RHEA:32227"/>
        <dbReference type="ChEBI" id="CHEBI:64076"/>
        <dbReference type="ChEBI" id="CHEBI:64077"/>
        <dbReference type="EC" id="5.1.99.6"/>
    </reaction>
</comment>
<feature type="domain" description="YjeF C-terminal" evidence="20">
    <location>
        <begin position="218"/>
        <end position="478"/>
    </location>
</feature>
<evidence type="ECO:0000256" key="3">
    <source>
        <dbReference type="ARBA" id="ARBA00006001"/>
    </source>
</evidence>
<evidence type="ECO:0000256" key="19">
    <source>
        <dbReference type="PIRNR" id="PIRNR017184"/>
    </source>
</evidence>
<dbReference type="GO" id="GO:0110051">
    <property type="term" value="P:metabolite repair"/>
    <property type="evidence" value="ECO:0007669"/>
    <property type="project" value="TreeGrafter"/>
</dbReference>
<dbReference type="RefSeq" id="WP_068495946.1">
    <property type="nucleotide sequence ID" value="NZ_LWQT01000131.1"/>
</dbReference>
<feature type="binding site" evidence="18">
    <location>
        <position position="120"/>
    </location>
    <ligand>
        <name>K(+)</name>
        <dbReference type="ChEBI" id="CHEBI:29103"/>
    </ligand>
</feature>
<evidence type="ECO:0000256" key="18">
    <source>
        <dbReference type="HAMAP-Rule" id="MF_01966"/>
    </source>
</evidence>
<comment type="function">
    <text evidence="14 19">Bifunctional enzyme that catalyzes the epimerization of the S- and R-forms of NAD(P)HX and the dehydration of the S-form of NAD(P)HX at the expense of ADP, which is converted to AMP. This allows the repair of both epimers of NAD(P)HX, a damaged form of NAD(P)H that is a result of enzymatic or heat-dependent hydration.</text>
</comment>
<feature type="binding site" evidence="18">
    <location>
        <position position="153"/>
    </location>
    <ligand>
        <name>(6S)-NADPHX</name>
        <dbReference type="ChEBI" id="CHEBI:64076"/>
    </ligand>
</feature>